<gene>
    <name evidence="3" type="ORF">MPOL1434_LOCUS6663</name>
</gene>
<dbReference type="Pfam" id="PF03016">
    <property type="entry name" value="Exostosin_GT47"/>
    <property type="match status" value="1"/>
</dbReference>
<dbReference type="PANTHER" id="PTHR11062">
    <property type="entry name" value="EXOSTOSIN HEPARAN SULFATE GLYCOSYLTRANSFERASE -RELATED"/>
    <property type="match status" value="1"/>
</dbReference>
<feature type="domain" description="Exostosin GT47" evidence="2">
    <location>
        <begin position="315"/>
        <end position="383"/>
    </location>
</feature>
<protein>
    <recommendedName>
        <fullName evidence="2">Exostosin GT47 domain-containing protein</fullName>
    </recommendedName>
</protein>
<organism evidence="3">
    <name type="scientific">Minutocellus polymorphus</name>
    <dbReference type="NCBI Taxonomy" id="265543"/>
    <lineage>
        <taxon>Eukaryota</taxon>
        <taxon>Sar</taxon>
        <taxon>Stramenopiles</taxon>
        <taxon>Ochrophyta</taxon>
        <taxon>Bacillariophyta</taxon>
        <taxon>Mediophyceae</taxon>
        <taxon>Cymatosirophycidae</taxon>
        <taxon>Cymatosirales</taxon>
        <taxon>Cymatosiraceae</taxon>
        <taxon>Minutocellus</taxon>
    </lineage>
</organism>
<dbReference type="InterPro" id="IPR004263">
    <property type="entry name" value="Exostosin"/>
</dbReference>
<sequence>MFRKSRLRLHYLQAAFAIRILFFFSVPSPLDFKINRLTEREISGRLVEIERALSESKIKYYVYDDVEMRRPDLRRCVIEEVNLTWPFPWGERFKDYAKWEVRYLEALEMHPYRTDNFSHADFFLIPIPFGALLTAGSRNDIRRALESLFAKATFQQSPSQNVLFTFIEPLFERAKVKKFERYSGLSWADYEKMKDIVLVKDKDTHLWHQKLATQEAKKGYWTNGMAEELEGVAPMTRFCWSLSFAGVATDEAFLDLSNNEDIALTSFKNKSNYFFYHTTKAASLNNSTVFRHALVTSNVSSALCQPSSIGFGISKEEWAKSLQDSKFCLVIRGDNPNSRSLFRSIRNGCIPIVISDMLPSYAPIFRSLLKMEDYAILLKEEDFISDPVGTLNNASILSNFSINKFLNGIKIVQRMILPDHPHSLFVPAFCHETVASMKQIYQVPNEGNGGLASV</sequence>
<dbReference type="AlphaFoldDB" id="A0A7S0FNW5"/>
<accession>A0A7S0FNW5</accession>
<comment type="similarity">
    <text evidence="1">Belongs to the glycosyltransferase 47 family.</text>
</comment>
<proteinExistence type="inferred from homology"/>
<reference evidence="3" key="1">
    <citation type="submission" date="2021-01" db="EMBL/GenBank/DDBJ databases">
        <authorList>
            <person name="Corre E."/>
            <person name="Pelletier E."/>
            <person name="Niang G."/>
            <person name="Scheremetjew M."/>
            <person name="Finn R."/>
            <person name="Kale V."/>
            <person name="Holt S."/>
            <person name="Cochrane G."/>
            <person name="Meng A."/>
            <person name="Brown T."/>
            <person name="Cohen L."/>
        </authorList>
    </citation>
    <scope>NUCLEOTIDE SEQUENCE</scope>
    <source>
        <strain evidence="3">CCMP3303</strain>
    </source>
</reference>
<dbReference type="InterPro" id="IPR040911">
    <property type="entry name" value="Exostosin_GT47"/>
</dbReference>
<dbReference type="PANTHER" id="PTHR11062:SF281">
    <property type="entry name" value="EXOSTOSIN-LIKE 2"/>
    <property type="match status" value="1"/>
</dbReference>
<evidence type="ECO:0000259" key="2">
    <source>
        <dbReference type="Pfam" id="PF03016"/>
    </source>
</evidence>
<dbReference type="GO" id="GO:0016757">
    <property type="term" value="F:glycosyltransferase activity"/>
    <property type="evidence" value="ECO:0007669"/>
    <property type="project" value="InterPro"/>
</dbReference>
<dbReference type="EMBL" id="HBEJ01011352">
    <property type="protein sequence ID" value="CAD8371853.1"/>
    <property type="molecule type" value="Transcribed_RNA"/>
</dbReference>
<evidence type="ECO:0000256" key="1">
    <source>
        <dbReference type="ARBA" id="ARBA00010271"/>
    </source>
</evidence>
<name>A0A7S0FNW5_9STRA</name>
<evidence type="ECO:0000313" key="3">
    <source>
        <dbReference type="EMBL" id="CAD8371853.1"/>
    </source>
</evidence>